<name>A0A974NIA1_9GAMM</name>
<organism evidence="1 2">
    <name type="scientific">Entomomonas asaccharolytica</name>
    <dbReference type="NCBI Taxonomy" id="2785331"/>
    <lineage>
        <taxon>Bacteria</taxon>
        <taxon>Pseudomonadati</taxon>
        <taxon>Pseudomonadota</taxon>
        <taxon>Gammaproteobacteria</taxon>
        <taxon>Pseudomonadales</taxon>
        <taxon>Pseudomonadaceae</taxon>
        <taxon>Entomomonas</taxon>
    </lineage>
</organism>
<evidence type="ECO:0000313" key="1">
    <source>
        <dbReference type="EMBL" id="QQP86882.1"/>
    </source>
</evidence>
<accession>A0A974NIA1</accession>
<protein>
    <submittedName>
        <fullName evidence="1">Uncharacterized protein</fullName>
    </submittedName>
</protein>
<reference evidence="1 2" key="1">
    <citation type="submission" date="2021-01" db="EMBL/GenBank/DDBJ databases">
        <title>Entomomonas sp. F2A isolated from a house cricket (Acheta domesticus).</title>
        <authorList>
            <person name="Spergser J."/>
            <person name="Busse H.-J."/>
        </authorList>
    </citation>
    <scope>NUCLEOTIDE SEQUENCE [LARGE SCALE GENOMIC DNA]</scope>
    <source>
        <strain evidence="1 2">F2A</strain>
    </source>
</reference>
<evidence type="ECO:0000313" key="2">
    <source>
        <dbReference type="Proteomes" id="UP000595278"/>
    </source>
</evidence>
<dbReference type="KEGG" id="eaz:JHT90_06465"/>
<keyword evidence="2" id="KW-1185">Reference proteome</keyword>
<dbReference type="AlphaFoldDB" id="A0A974NIA1"/>
<gene>
    <name evidence="1" type="ORF">JHT90_06465</name>
</gene>
<proteinExistence type="predicted"/>
<dbReference type="EMBL" id="CP067393">
    <property type="protein sequence ID" value="QQP86882.1"/>
    <property type="molecule type" value="Genomic_DNA"/>
</dbReference>
<dbReference type="Proteomes" id="UP000595278">
    <property type="component" value="Chromosome"/>
</dbReference>
<dbReference type="RefSeq" id="WP_201095348.1">
    <property type="nucleotide sequence ID" value="NZ_CP067393.1"/>
</dbReference>
<sequence length="230" mass="26515">MLKAMETIVATGYSKLAEELYYFVKSLGKLPDGNVVLRILNSGTSMSDIGNKLNYLFLEATKEALLSGVSDENREKITKLLTLTINLQENSRKDSFQIGFMGTIVSHADSERLVELYYAINRYEKEFLIADLEPQVSFSLEASQQLIEKLLAIDGLDSYLLQTTAKPCDKQEFATYILQTGLIYKLYRQRKNTYLIRQVKAVFNKYYRKSHWRLAHFSKANFYVINVKEN</sequence>